<protein>
    <submittedName>
        <fullName evidence="2">Unannotated protein</fullName>
    </submittedName>
</protein>
<feature type="transmembrane region" description="Helical" evidence="1">
    <location>
        <begin position="53"/>
        <end position="74"/>
    </location>
</feature>
<keyword evidence="1" id="KW-0472">Membrane</keyword>
<feature type="transmembrane region" description="Helical" evidence="1">
    <location>
        <begin position="191"/>
        <end position="215"/>
    </location>
</feature>
<gene>
    <name evidence="2" type="ORF">UFOPK1410_00179</name>
</gene>
<keyword evidence="1" id="KW-0812">Transmembrane</keyword>
<dbReference type="AlphaFoldDB" id="A0A6J6AZ28"/>
<organism evidence="2">
    <name type="scientific">freshwater metagenome</name>
    <dbReference type="NCBI Taxonomy" id="449393"/>
    <lineage>
        <taxon>unclassified sequences</taxon>
        <taxon>metagenomes</taxon>
        <taxon>ecological metagenomes</taxon>
    </lineage>
</organism>
<evidence type="ECO:0000313" key="2">
    <source>
        <dbReference type="EMBL" id="CAB4532200.1"/>
    </source>
</evidence>
<keyword evidence="1" id="KW-1133">Transmembrane helix</keyword>
<dbReference type="InterPro" id="IPR016566">
    <property type="entry name" value="UCP010219"/>
</dbReference>
<feature type="transmembrane region" description="Helical" evidence="1">
    <location>
        <begin position="81"/>
        <end position="100"/>
    </location>
</feature>
<proteinExistence type="predicted"/>
<dbReference type="Pfam" id="PF11361">
    <property type="entry name" value="DUF3159"/>
    <property type="match status" value="1"/>
</dbReference>
<sequence length="223" mass="23801">MSQSAGERWLGLSKGEDGEYVVTPASMLRSIGGVFGLIESAIPPVAFSVTFGIWSNAVLSAAVALALAVILGGVQIFRKKPVMNAIASVIGIAFAAFLATSGGNGSESAKNFFLPGLITNGVWAFGLTVSVLVRRPAIGLLLATFEAIPSNWRSDRSLLSITTRVTLFWSGLFLVRLAVQLPLYFANEAAWLGIVKSAIGLPAFALWIFLSWLMLKRTIQTPR</sequence>
<evidence type="ECO:0000256" key="1">
    <source>
        <dbReference type="SAM" id="Phobius"/>
    </source>
</evidence>
<feature type="transmembrane region" description="Helical" evidence="1">
    <location>
        <begin position="166"/>
        <end position="185"/>
    </location>
</feature>
<reference evidence="2" key="1">
    <citation type="submission" date="2020-05" db="EMBL/GenBank/DDBJ databases">
        <authorList>
            <person name="Chiriac C."/>
            <person name="Salcher M."/>
            <person name="Ghai R."/>
            <person name="Kavagutti S V."/>
        </authorList>
    </citation>
    <scope>NUCLEOTIDE SEQUENCE</scope>
</reference>
<accession>A0A6J6AZ28</accession>
<name>A0A6J6AZ28_9ZZZZ</name>
<dbReference type="EMBL" id="CAEZSH010000010">
    <property type="protein sequence ID" value="CAB4532200.1"/>
    <property type="molecule type" value="Genomic_DNA"/>
</dbReference>